<dbReference type="Proteomes" id="UP001153712">
    <property type="component" value="Chromosome 4"/>
</dbReference>
<keyword evidence="2" id="KW-1185">Reference proteome</keyword>
<proteinExistence type="predicted"/>
<sequence length="66" mass="8085">MQRSNFIDKSRLFYFSRNYVAGYTQRRRHRRGKNAHQQNREIRFTDENGKGFVPYSTHMLIGRKFD</sequence>
<accession>A0A9N9TS02</accession>
<dbReference type="AlphaFoldDB" id="A0A9N9TS02"/>
<reference evidence="1" key="1">
    <citation type="submission" date="2022-01" db="EMBL/GenBank/DDBJ databases">
        <authorList>
            <person name="King R."/>
        </authorList>
    </citation>
    <scope>NUCLEOTIDE SEQUENCE</scope>
</reference>
<evidence type="ECO:0000313" key="2">
    <source>
        <dbReference type="Proteomes" id="UP001153712"/>
    </source>
</evidence>
<evidence type="ECO:0000313" key="1">
    <source>
        <dbReference type="EMBL" id="CAG9861126.1"/>
    </source>
</evidence>
<gene>
    <name evidence="1" type="ORF">PHYEVI_LOCUS7469</name>
</gene>
<dbReference type="EMBL" id="OU900097">
    <property type="protein sequence ID" value="CAG9861126.1"/>
    <property type="molecule type" value="Genomic_DNA"/>
</dbReference>
<organism evidence="1 2">
    <name type="scientific">Phyllotreta striolata</name>
    <name type="common">Striped flea beetle</name>
    <name type="synonym">Crioceris striolata</name>
    <dbReference type="NCBI Taxonomy" id="444603"/>
    <lineage>
        <taxon>Eukaryota</taxon>
        <taxon>Metazoa</taxon>
        <taxon>Ecdysozoa</taxon>
        <taxon>Arthropoda</taxon>
        <taxon>Hexapoda</taxon>
        <taxon>Insecta</taxon>
        <taxon>Pterygota</taxon>
        <taxon>Neoptera</taxon>
        <taxon>Endopterygota</taxon>
        <taxon>Coleoptera</taxon>
        <taxon>Polyphaga</taxon>
        <taxon>Cucujiformia</taxon>
        <taxon>Chrysomeloidea</taxon>
        <taxon>Chrysomelidae</taxon>
        <taxon>Galerucinae</taxon>
        <taxon>Alticini</taxon>
        <taxon>Phyllotreta</taxon>
    </lineage>
</organism>
<name>A0A9N9TS02_PHYSR</name>
<protein>
    <submittedName>
        <fullName evidence="1">Uncharacterized protein</fullName>
    </submittedName>
</protein>